<dbReference type="InterPro" id="IPR036640">
    <property type="entry name" value="ABC1_TM_sf"/>
</dbReference>
<reference evidence="9 10" key="1">
    <citation type="submission" date="2019-03" db="EMBL/GenBank/DDBJ databases">
        <title>Genomic Encyclopedia of Type Strains, Phase III (KMG-III): the genomes of soil and plant-associated and newly described type strains.</title>
        <authorList>
            <person name="Whitman W."/>
        </authorList>
    </citation>
    <scope>NUCLEOTIDE SEQUENCE [LARGE SCALE GENOMIC DNA]</scope>
    <source>
        <strain evidence="9 10">VKMAc-2574</strain>
    </source>
</reference>
<accession>A0ABY2F8X6</accession>
<keyword evidence="10" id="KW-1185">Reference proteome</keyword>
<dbReference type="PANTHER" id="PTHR24221">
    <property type="entry name" value="ATP-BINDING CASSETTE SUB-FAMILY B"/>
    <property type="match status" value="1"/>
</dbReference>
<evidence type="ECO:0000256" key="6">
    <source>
        <dbReference type="ARBA" id="ARBA00023136"/>
    </source>
</evidence>
<organism evidence="9 10">
    <name type="scientific">Kribbella pratensis</name>
    <dbReference type="NCBI Taxonomy" id="2512112"/>
    <lineage>
        <taxon>Bacteria</taxon>
        <taxon>Bacillati</taxon>
        <taxon>Actinomycetota</taxon>
        <taxon>Actinomycetes</taxon>
        <taxon>Propionibacteriales</taxon>
        <taxon>Kribbellaceae</taxon>
        <taxon>Kribbella</taxon>
    </lineage>
</organism>
<evidence type="ECO:0000256" key="2">
    <source>
        <dbReference type="ARBA" id="ARBA00022692"/>
    </source>
</evidence>
<dbReference type="InterPro" id="IPR003439">
    <property type="entry name" value="ABC_transporter-like_ATP-bd"/>
</dbReference>
<dbReference type="InterPro" id="IPR027417">
    <property type="entry name" value="P-loop_NTPase"/>
</dbReference>
<keyword evidence="4 9" id="KW-0067">ATP-binding</keyword>
<evidence type="ECO:0000259" key="8">
    <source>
        <dbReference type="PROSITE" id="PS50893"/>
    </source>
</evidence>
<name>A0ABY2F8X6_9ACTN</name>
<feature type="transmembrane region" description="Helical" evidence="7">
    <location>
        <begin position="248"/>
        <end position="266"/>
    </location>
</feature>
<evidence type="ECO:0000256" key="5">
    <source>
        <dbReference type="ARBA" id="ARBA00022989"/>
    </source>
</evidence>
<evidence type="ECO:0000313" key="9">
    <source>
        <dbReference type="EMBL" id="TDW87036.1"/>
    </source>
</evidence>
<proteinExistence type="predicted"/>
<dbReference type="Gene3D" id="3.40.50.300">
    <property type="entry name" value="P-loop containing nucleotide triphosphate hydrolases"/>
    <property type="match status" value="1"/>
</dbReference>
<dbReference type="InterPro" id="IPR003593">
    <property type="entry name" value="AAA+_ATPase"/>
</dbReference>
<dbReference type="Pfam" id="PF00005">
    <property type="entry name" value="ABC_tran"/>
    <property type="match status" value="1"/>
</dbReference>
<dbReference type="Proteomes" id="UP000295060">
    <property type="component" value="Unassembled WGS sequence"/>
</dbReference>
<dbReference type="SMART" id="SM00382">
    <property type="entry name" value="AAA"/>
    <property type="match status" value="1"/>
</dbReference>
<evidence type="ECO:0000256" key="3">
    <source>
        <dbReference type="ARBA" id="ARBA00022741"/>
    </source>
</evidence>
<dbReference type="PROSITE" id="PS00211">
    <property type="entry name" value="ABC_TRANSPORTER_1"/>
    <property type="match status" value="1"/>
</dbReference>
<gene>
    <name evidence="9" type="ORF">EV137_5106</name>
</gene>
<dbReference type="EMBL" id="SODU01000003">
    <property type="protein sequence ID" value="TDW87036.1"/>
    <property type="molecule type" value="Genomic_DNA"/>
</dbReference>
<feature type="transmembrane region" description="Helical" evidence="7">
    <location>
        <begin position="14"/>
        <end position="43"/>
    </location>
</feature>
<dbReference type="SUPFAM" id="SSF90123">
    <property type="entry name" value="ABC transporter transmembrane region"/>
    <property type="match status" value="1"/>
</dbReference>
<keyword evidence="6 7" id="KW-0472">Membrane</keyword>
<evidence type="ECO:0000256" key="1">
    <source>
        <dbReference type="ARBA" id="ARBA00004651"/>
    </source>
</evidence>
<dbReference type="RefSeq" id="WP_238175545.1">
    <property type="nucleotide sequence ID" value="NZ_SODU01000003.1"/>
</dbReference>
<keyword evidence="5 7" id="KW-1133">Transmembrane helix</keyword>
<feature type="domain" description="ABC transporter" evidence="8">
    <location>
        <begin position="336"/>
        <end position="582"/>
    </location>
</feature>
<dbReference type="InterPro" id="IPR039421">
    <property type="entry name" value="Type_1_exporter"/>
</dbReference>
<keyword evidence="2 7" id="KW-0812">Transmembrane</keyword>
<evidence type="ECO:0000256" key="7">
    <source>
        <dbReference type="SAM" id="Phobius"/>
    </source>
</evidence>
<dbReference type="PROSITE" id="PS50893">
    <property type="entry name" value="ABC_TRANSPORTER_2"/>
    <property type="match status" value="1"/>
</dbReference>
<dbReference type="SUPFAM" id="SSF52540">
    <property type="entry name" value="P-loop containing nucleoside triphosphate hydrolases"/>
    <property type="match status" value="1"/>
</dbReference>
<sequence>MLAVVVLARAFPRWFALLIGCIVLTAIWPAIFAALVAHLITVLPAAARSGPNSPAAADLVSALAGIALVLAAQEITRAAYEVVRWALYRRYEEHLIGRVIRAALGAGTLDIFERSDLAAKTDRAVRIAGLEPGDLVDGLSMKWPLQAQGLAAAVLVATVSTPAAAILGLVWILVGNRLQANMRRSDQFTWEDAVHAASYTHRIGLRQEWAKEVRIFGLTGWLSDRYGCQTARILAELAKARKVGQRPLAVLLALVVVVNAAVIALATRSDLGVGSVVLLLQGMLGMSLLADQCGDDLIEYGASRVPVVLELEHLVSHHATTHSGTARASGRPTESIVFEEVTFGYPESGRVIFDRLNLEIRAGTSLGIVGLNGAGKTTLTKLLTGLEVPQSGRILIDGTDLRELDQESWRKSVAAIFQDFVHYEMSARDNIGLGAVEQLAQPTIDGEIERSAVRAGADAILGALPHGLDTTLSPRLESGVDLSGGQWQRIALARSLMAVQGGARILVLDEPTAQLDGRAEADIYDRFLDLTSGLTSVVISHRFSTIRRSSRIIVLDGGQVTEDGSHEQLLAADGTYARMFRKQAMRFSSNAEEDIDD</sequence>
<dbReference type="GO" id="GO:0005524">
    <property type="term" value="F:ATP binding"/>
    <property type="evidence" value="ECO:0007669"/>
    <property type="project" value="UniProtKB-KW"/>
</dbReference>
<dbReference type="PANTHER" id="PTHR24221:SF654">
    <property type="entry name" value="ATP-BINDING CASSETTE SUB-FAMILY B MEMBER 6"/>
    <property type="match status" value="1"/>
</dbReference>
<protein>
    <submittedName>
        <fullName evidence="9">ATP-binding cassette subfamily B protein</fullName>
    </submittedName>
</protein>
<evidence type="ECO:0000313" key="10">
    <source>
        <dbReference type="Proteomes" id="UP000295060"/>
    </source>
</evidence>
<dbReference type="InterPro" id="IPR017871">
    <property type="entry name" value="ABC_transporter-like_CS"/>
</dbReference>
<keyword evidence="3" id="KW-0547">Nucleotide-binding</keyword>
<evidence type="ECO:0000256" key="4">
    <source>
        <dbReference type="ARBA" id="ARBA00022840"/>
    </source>
</evidence>
<feature type="transmembrane region" description="Helical" evidence="7">
    <location>
        <begin position="150"/>
        <end position="174"/>
    </location>
</feature>
<comment type="caution">
    <text evidence="9">The sequence shown here is derived from an EMBL/GenBank/DDBJ whole genome shotgun (WGS) entry which is preliminary data.</text>
</comment>
<comment type="subcellular location">
    <subcellularLocation>
        <location evidence="1">Cell membrane</location>
        <topology evidence="1">Multi-pass membrane protein</topology>
    </subcellularLocation>
</comment>